<organism evidence="2">
    <name type="scientific">Roseomonas mucosa</name>
    <dbReference type="NCBI Taxonomy" id="207340"/>
    <lineage>
        <taxon>Bacteria</taxon>
        <taxon>Pseudomonadati</taxon>
        <taxon>Pseudomonadota</taxon>
        <taxon>Alphaproteobacteria</taxon>
        <taxon>Acetobacterales</taxon>
        <taxon>Roseomonadaceae</taxon>
        <taxon>Roseomonas</taxon>
    </lineage>
</organism>
<dbReference type="AlphaFoldDB" id="A0A4Y1MVY4"/>
<evidence type="ECO:0000256" key="1">
    <source>
        <dbReference type="SAM" id="MobiDB-lite"/>
    </source>
</evidence>
<gene>
    <name evidence="2" type="ORF">RADP37_05562</name>
</gene>
<protein>
    <submittedName>
        <fullName evidence="2">Uncharacterized protein</fullName>
    </submittedName>
</protein>
<accession>A0A4Y1MVY4</accession>
<sequence>MPDRAGEHGSPADCLCRQRGDGVYFFSVAPPSHLLPGIRPRDNVHRRRQLKPGDRLRSPAQ</sequence>
<proteinExistence type="predicted"/>
<feature type="compositionally biased region" description="Basic and acidic residues" evidence="1">
    <location>
        <begin position="51"/>
        <end position="61"/>
    </location>
</feature>
<dbReference type="EMBL" id="CP025189">
    <property type="protein sequence ID" value="AWV22126.1"/>
    <property type="molecule type" value="Genomic_DNA"/>
</dbReference>
<reference evidence="2" key="1">
    <citation type="submission" date="2017-12" db="EMBL/GenBank/DDBJ databases">
        <authorList>
            <person name="Martens C."/>
            <person name="Dahlstrom E."/>
            <person name="Barbian K."/>
            <person name="Sykora L."/>
            <person name="Ricklefs S."/>
            <person name="Bruno D."/>
            <person name="Anzick I."/>
            <person name="Myles I."/>
            <person name="Datta S.K."/>
        </authorList>
    </citation>
    <scope>NUCLEOTIDE SEQUENCE</scope>
    <source>
        <strain evidence="2">AD2</strain>
    </source>
</reference>
<evidence type="ECO:0000313" key="2">
    <source>
        <dbReference type="EMBL" id="AWV22126.1"/>
    </source>
</evidence>
<feature type="region of interest" description="Disordered" evidence="1">
    <location>
        <begin position="35"/>
        <end position="61"/>
    </location>
</feature>
<name>A0A4Y1MVY4_9PROT</name>